<feature type="non-terminal residue" evidence="3">
    <location>
        <position position="246"/>
    </location>
</feature>
<organism evidence="3 4">
    <name type="scientific">Meganyctiphanes norvegica</name>
    <name type="common">Northern krill</name>
    <name type="synonym">Thysanopoda norvegica</name>
    <dbReference type="NCBI Taxonomy" id="48144"/>
    <lineage>
        <taxon>Eukaryota</taxon>
        <taxon>Metazoa</taxon>
        <taxon>Ecdysozoa</taxon>
        <taxon>Arthropoda</taxon>
        <taxon>Crustacea</taxon>
        <taxon>Multicrustacea</taxon>
        <taxon>Malacostraca</taxon>
        <taxon>Eumalacostraca</taxon>
        <taxon>Eucarida</taxon>
        <taxon>Euphausiacea</taxon>
        <taxon>Euphausiidae</taxon>
        <taxon>Meganyctiphanes</taxon>
    </lineage>
</organism>
<keyword evidence="1" id="KW-1133">Transmembrane helix</keyword>
<evidence type="ECO:0000313" key="4">
    <source>
        <dbReference type="Proteomes" id="UP001497623"/>
    </source>
</evidence>
<dbReference type="InterPro" id="IPR000488">
    <property type="entry name" value="Death_dom"/>
</dbReference>
<dbReference type="EMBL" id="CAXKWB010029729">
    <property type="protein sequence ID" value="CAL4136262.1"/>
    <property type="molecule type" value="Genomic_DNA"/>
</dbReference>
<feature type="domain" description="Death" evidence="2">
    <location>
        <begin position="164"/>
        <end position="235"/>
    </location>
</feature>
<keyword evidence="1" id="KW-0472">Membrane</keyword>
<dbReference type="GO" id="GO:0007165">
    <property type="term" value="P:signal transduction"/>
    <property type="evidence" value="ECO:0007669"/>
    <property type="project" value="InterPro"/>
</dbReference>
<dbReference type="PROSITE" id="PS50017">
    <property type="entry name" value="DEATH_DOMAIN"/>
    <property type="match status" value="1"/>
</dbReference>
<dbReference type="InterPro" id="IPR016729">
    <property type="entry name" value="FADD"/>
</dbReference>
<dbReference type="AlphaFoldDB" id="A0AAV2RT68"/>
<accession>A0AAV2RT68</accession>
<proteinExistence type="predicted"/>
<protein>
    <recommendedName>
        <fullName evidence="2">Death domain-containing protein</fullName>
    </recommendedName>
</protein>
<dbReference type="Proteomes" id="UP001497623">
    <property type="component" value="Unassembled WGS sequence"/>
</dbReference>
<dbReference type="Pfam" id="PF00531">
    <property type="entry name" value="Death"/>
    <property type="match status" value="1"/>
</dbReference>
<keyword evidence="4" id="KW-1185">Reference proteome</keyword>
<dbReference type="PANTHER" id="PTHR15077">
    <property type="entry name" value="FAS-ASSOCIATING DEATH DOMAIN-CONTAINING PROTEIN FADD"/>
    <property type="match status" value="1"/>
</dbReference>
<dbReference type="CDD" id="cd01670">
    <property type="entry name" value="Death"/>
    <property type="match status" value="1"/>
</dbReference>
<reference evidence="3 4" key="1">
    <citation type="submission" date="2024-05" db="EMBL/GenBank/DDBJ databases">
        <authorList>
            <person name="Wallberg A."/>
        </authorList>
    </citation>
    <scope>NUCLEOTIDE SEQUENCE [LARGE SCALE GENOMIC DNA]</scope>
</reference>
<evidence type="ECO:0000256" key="1">
    <source>
        <dbReference type="SAM" id="Phobius"/>
    </source>
</evidence>
<sequence>MPEGVTSDYCLLMWVGGDVWSRYSGRPYMTAFCSSSHYTLCEDIMVGVLMTVMLTLICVAYVLRCRGSKTHIENNENEVIENYISEHGSENGSNQCLDVEVNYSNIQCESSYASNPMENNITDGSTIEPPNYVTETIVDSDFTPEEEPPRDHVILLLGMDREITEVDMGIISDHLGLKWRELGRKMGFSAGQIENIHADFPRSKDRAYELMCIWHDRETKAATVANITTLLLEVKAYSATPHHDPP</sequence>
<evidence type="ECO:0000259" key="2">
    <source>
        <dbReference type="PROSITE" id="PS50017"/>
    </source>
</evidence>
<keyword evidence="1" id="KW-0812">Transmembrane</keyword>
<feature type="transmembrane region" description="Helical" evidence="1">
    <location>
        <begin position="44"/>
        <end position="63"/>
    </location>
</feature>
<evidence type="ECO:0000313" key="3">
    <source>
        <dbReference type="EMBL" id="CAL4136262.1"/>
    </source>
</evidence>
<name>A0AAV2RT68_MEGNR</name>
<comment type="caution">
    <text evidence="3">The sequence shown here is derived from an EMBL/GenBank/DDBJ whole genome shotgun (WGS) entry which is preliminary data.</text>
</comment>
<dbReference type="SUPFAM" id="SSF47986">
    <property type="entry name" value="DEATH domain"/>
    <property type="match status" value="1"/>
</dbReference>
<gene>
    <name evidence="3" type="ORF">MNOR_LOCUS27779</name>
</gene>
<dbReference type="InterPro" id="IPR011029">
    <property type="entry name" value="DEATH-like_dom_sf"/>
</dbReference>
<dbReference type="Gene3D" id="1.10.533.10">
    <property type="entry name" value="Death Domain, Fas"/>
    <property type="match status" value="1"/>
</dbReference>